<feature type="region of interest" description="Disordered" evidence="1">
    <location>
        <begin position="44"/>
        <end position="65"/>
    </location>
</feature>
<name>A0AAV4NJ98_9ARAC</name>
<dbReference type="AlphaFoldDB" id="A0AAV4NJ98"/>
<feature type="non-terminal residue" evidence="2">
    <location>
        <position position="1"/>
    </location>
</feature>
<accession>A0AAV4NJ98</accession>
<feature type="compositionally biased region" description="Polar residues" evidence="1">
    <location>
        <begin position="55"/>
        <end position="65"/>
    </location>
</feature>
<gene>
    <name evidence="2" type="ORF">CDAR_601011</name>
</gene>
<sequence length="65" mass="6860">GLGQPLLCRQFLHLSLGRVRLINLPPLTGPLLVAQLVHVLLGPPTSEDSLPHKPMTTSNATSAAT</sequence>
<dbReference type="EMBL" id="BPLQ01001638">
    <property type="protein sequence ID" value="GIX83549.1"/>
    <property type="molecule type" value="Genomic_DNA"/>
</dbReference>
<evidence type="ECO:0000313" key="2">
    <source>
        <dbReference type="EMBL" id="GIX83549.1"/>
    </source>
</evidence>
<organism evidence="2 3">
    <name type="scientific">Caerostris darwini</name>
    <dbReference type="NCBI Taxonomy" id="1538125"/>
    <lineage>
        <taxon>Eukaryota</taxon>
        <taxon>Metazoa</taxon>
        <taxon>Ecdysozoa</taxon>
        <taxon>Arthropoda</taxon>
        <taxon>Chelicerata</taxon>
        <taxon>Arachnida</taxon>
        <taxon>Araneae</taxon>
        <taxon>Araneomorphae</taxon>
        <taxon>Entelegynae</taxon>
        <taxon>Araneoidea</taxon>
        <taxon>Araneidae</taxon>
        <taxon>Caerostris</taxon>
    </lineage>
</organism>
<evidence type="ECO:0000256" key="1">
    <source>
        <dbReference type="SAM" id="MobiDB-lite"/>
    </source>
</evidence>
<proteinExistence type="predicted"/>
<evidence type="ECO:0000313" key="3">
    <source>
        <dbReference type="Proteomes" id="UP001054837"/>
    </source>
</evidence>
<protein>
    <submittedName>
        <fullName evidence="2">Uncharacterized protein</fullName>
    </submittedName>
</protein>
<keyword evidence="3" id="KW-1185">Reference proteome</keyword>
<dbReference type="Proteomes" id="UP001054837">
    <property type="component" value="Unassembled WGS sequence"/>
</dbReference>
<comment type="caution">
    <text evidence="2">The sequence shown here is derived from an EMBL/GenBank/DDBJ whole genome shotgun (WGS) entry which is preliminary data.</text>
</comment>
<reference evidence="2 3" key="1">
    <citation type="submission" date="2021-06" db="EMBL/GenBank/DDBJ databases">
        <title>Caerostris darwini draft genome.</title>
        <authorList>
            <person name="Kono N."/>
            <person name="Arakawa K."/>
        </authorList>
    </citation>
    <scope>NUCLEOTIDE SEQUENCE [LARGE SCALE GENOMIC DNA]</scope>
</reference>